<sequence length="417" mass="45173">MDSFWLIFSFTLFSYVAPTSDASPTPIESPDLSDTPSVTRKRVVDLPIEAPGREATGFGFASELAQVLRRLLYVTEMNPYLSWAIMLIVAGALGWYYTNGSKSKGKAAGKGPVEKNENIPNTAKQKKIRNPPTDESPANHPKNRSKEQQLKRSTVNLESSSGEFMGSNLSTSSTNGADADDDLSSAGSPVDNVTTSVTDYMSDMLEPPAPGPAVFRLAGSLGSQPKKPKTQPFKQVETKKQRQQKAKNEARKLQVQEAEEQRRKLLEKQLHTAREAERHKAAGTNANPIPSVWKVQATNNASSSAQEAVPAQNGPLLDTFDPSAITSSDQDEVRPAPLSQGLPSEEEQLRILGALNGENDWTTVSSKKGKKKNGKADESVSDASTSEMQDFVQPPVPHIPLPDPSGKGHPLDSDWVA</sequence>
<name>A0A232M2M0_9EURO</name>
<evidence type="ECO:0000313" key="3">
    <source>
        <dbReference type="EMBL" id="OXV10612.1"/>
    </source>
</evidence>
<protein>
    <submittedName>
        <fullName evidence="3">Uncharacterized protein</fullName>
    </submittedName>
</protein>
<dbReference type="Proteomes" id="UP000243515">
    <property type="component" value="Unassembled WGS sequence"/>
</dbReference>
<feature type="signal peptide" evidence="2">
    <location>
        <begin position="1"/>
        <end position="22"/>
    </location>
</feature>
<organism evidence="3 4">
    <name type="scientific">Elaphomyces granulatus</name>
    <dbReference type="NCBI Taxonomy" id="519963"/>
    <lineage>
        <taxon>Eukaryota</taxon>
        <taxon>Fungi</taxon>
        <taxon>Dikarya</taxon>
        <taxon>Ascomycota</taxon>
        <taxon>Pezizomycotina</taxon>
        <taxon>Eurotiomycetes</taxon>
        <taxon>Eurotiomycetidae</taxon>
        <taxon>Eurotiales</taxon>
        <taxon>Elaphomycetaceae</taxon>
        <taxon>Elaphomyces</taxon>
    </lineage>
</organism>
<evidence type="ECO:0000256" key="2">
    <source>
        <dbReference type="SAM" id="SignalP"/>
    </source>
</evidence>
<evidence type="ECO:0000256" key="1">
    <source>
        <dbReference type="SAM" id="MobiDB-lite"/>
    </source>
</evidence>
<accession>A0A232M2M0</accession>
<feature type="compositionally biased region" description="Pro residues" evidence="1">
    <location>
        <begin position="394"/>
        <end position="403"/>
    </location>
</feature>
<comment type="caution">
    <text evidence="3">The sequence shown here is derived from an EMBL/GenBank/DDBJ whole genome shotgun (WGS) entry which is preliminary data.</text>
</comment>
<proteinExistence type="predicted"/>
<reference evidence="3 4" key="1">
    <citation type="journal article" date="2015" name="Environ. Microbiol.">
        <title>Metagenome sequence of Elaphomyces granulatus from sporocarp tissue reveals Ascomycota ectomycorrhizal fingerprints of genome expansion and a Proteobacteria-rich microbiome.</title>
        <authorList>
            <person name="Quandt C.A."/>
            <person name="Kohler A."/>
            <person name="Hesse C.N."/>
            <person name="Sharpton T.J."/>
            <person name="Martin F."/>
            <person name="Spatafora J.W."/>
        </authorList>
    </citation>
    <scope>NUCLEOTIDE SEQUENCE [LARGE SCALE GENOMIC DNA]</scope>
    <source>
        <strain evidence="3 4">OSC145934</strain>
    </source>
</reference>
<keyword evidence="4" id="KW-1185">Reference proteome</keyword>
<feature type="compositionally biased region" description="Polar residues" evidence="1">
    <location>
        <begin position="296"/>
        <end position="306"/>
    </location>
</feature>
<keyword evidence="2" id="KW-0732">Signal</keyword>
<feature type="region of interest" description="Disordered" evidence="1">
    <location>
        <begin position="102"/>
        <end position="417"/>
    </location>
</feature>
<gene>
    <name evidence="3" type="ORF">Egran_01627</name>
</gene>
<evidence type="ECO:0000313" key="4">
    <source>
        <dbReference type="Proteomes" id="UP000243515"/>
    </source>
</evidence>
<dbReference type="OrthoDB" id="4207724at2759"/>
<feature type="chain" id="PRO_5012895612" evidence="2">
    <location>
        <begin position="23"/>
        <end position="417"/>
    </location>
</feature>
<feature type="compositionally biased region" description="Polar residues" evidence="1">
    <location>
        <begin position="151"/>
        <end position="175"/>
    </location>
</feature>
<dbReference type="AlphaFoldDB" id="A0A232M2M0"/>
<dbReference type="EMBL" id="NPHW01002856">
    <property type="protein sequence ID" value="OXV10612.1"/>
    <property type="molecule type" value="Genomic_DNA"/>
</dbReference>
<feature type="compositionally biased region" description="Basic and acidic residues" evidence="1">
    <location>
        <begin position="236"/>
        <end position="280"/>
    </location>
</feature>